<evidence type="ECO:0000313" key="3">
    <source>
        <dbReference type="Proteomes" id="UP001237156"/>
    </source>
</evidence>
<evidence type="ECO:0000313" key="2">
    <source>
        <dbReference type="EMBL" id="MDG9699100.1"/>
    </source>
</evidence>
<organism evidence="2 3">
    <name type="scientific">Ottowia cancrivicina</name>
    <dbReference type="NCBI Taxonomy" id="3040346"/>
    <lineage>
        <taxon>Bacteria</taxon>
        <taxon>Pseudomonadati</taxon>
        <taxon>Pseudomonadota</taxon>
        <taxon>Betaproteobacteria</taxon>
        <taxon>Burkholderiales</taxon>
        <taxon>Comamonadaceae</taxon>
        <taxon>Ottowia</taxon>
    </lineage>
</organism>
<proteinExistence type="predicted"/>
<dbReference type="Proteomes" id="UP001237156">
    <property type="component" value="Unassembled WGS sequence"/>
</dbReference>
<feature type="compositionally biased region" description="Basic and acidic residues" evidence="1">
    <location>
        <begin position="32"/>
        <end position="49"/>
    </location>
</feature>
<dbReference type="AlphaFoldDB" id="A0AAW6RNN0"/>
<protein>
    <submittedName>
        <fullName evidence="2">Uncharacterized protein</fullName>
    </submittedName>
</protein>
<sequence>MEEKRRVMPAPEPAHQHAAGARWTFARACSRPGREKPRSASDQERHEQGTHSAISPRDSWQVIQKPVVTNCQMIWLRIQLHAAFEVMAQHRRALPRCKPKTSADAFERALSIWLNQ</sequence>
<keyword evidence="3" id="KW-1185">Reference proteome</keyword>
<dbReference type="EMBL" id="JARVII010000007">
    <property type="protein sequence ID" value="MDG9699100.1"/>
    <property type="molecule type" value="Genomic_DNA"/>
</dbReference>
<reference evidence="2 3" key="1">
    <citation type="submission" date="2023-04" db="EMBL/GenBank/DDBJ databases">
        <title>Ottowia paracancer sp. nov., isolated from human stomach.</title>
        <authorList>
            <person name="Song Y."/>
        </authorList>
    </citation>
    <scope>NUCLEOTIDE SEQUENCE [LARGE SCALE GENOMIC DNA]</scope>
    <source>
        <strain evidence="2 3">10c7w1</strain>
    </source>
</reference>
<comment type="caution">
    <text evidence="2">The sequence shown here is derived from an EMBL/GenBank/DDBJ whole genome shotgun (WGS) entry which is preliminary data.</text>
</comment>
<gene>
    <name evidence="2" type="ORF">QB898_05080</name>
</gene>
<accession>A0AAW6RNN0</accession>
<feature type="region of interest" description="Disordered" evidence="1">
    <location>
        <begin position="1"/>
        <end position="57"/>
    </location>
</feature>
<name>A0AAW6RNN0_9BURK</name>
<evidence type="ECO:0000256" key="1">
    <source>
        <dbReference type="SAM" id="MobiDB-lite"/>
    </source>
</evidence>